<evidence type="ECO:0000313" key="3">
    <source>
        <dbReference type="EMBL" id="TFC20393.1"/>
    </source>
</evidence>
<name>A0ABY2ILT6_9MICO</name>
<evidence type="ECO:0000313" key="4">
    <source>
        <dbReference type="Proteomes" id="UP000297604"/>
    </source>
</evidence>
<keyword evidence="4" id="KW-1185">Reference proteome</keyword>
<dbReference type="InterPro" id="IPR023158">
    <property type="entry name" value="YerB-like_sf"/>
</dbReference>
<dbReference type="RefSeq" id="WP_134558852.1">
    <property type="nucleotide sequence ID" value="NZ_SOFS01000019.1"/>
</dbReference>
<dbReference type="InterPro" id="IPR035328">
    <property type="entry name" value="DUF3048_C"/>
</dbReference>
<comment type="caution">
    <text evidence="3">The sequence shown here is derived from an EMBL/GenBank/DDBJ whole genome shotgun (WGS) entry which is preliminary data.</text>
</comment>
<gene>
    <name evidence="3" type="ORF">E3O46_09220</name>
</gene>
<dbReference type="Gene3D" id="3.50.90.10">
    <property type="entry name" value="YerB-like"/>
    <property type="match status" value="1"/>
</dbReference>
<accession>A0ABY2ILT6</accession>
<dbReference type="Proteomes" id="UP000297604">
    <property type="component" value="Unassembled WGS sequence"/>
</dbReference>
<sequence length="327" mass="34054">MTACSGTEPPTTATPTATVEPTAAAVDAPVPLAIAPLRGTIVPAGKAANPSLAVKIDNHEAARPQISLDRADIVFEELVEGGLTRYVGVWQSDIPDAIGPVRSIRPMDPDIITPFGGIVAYSGGQQVFVDMMKATPVINSVFDYDTTGLFSRVADREAPHNVVLKAAELVGRNASVAPPVQQFAYAGSIAASTAGVDGTPITQINARFSASRYPGWSWDTASQAYLRSQEGAPDLDTTGARRGATNVLVLRVDIDGTYGEVPKTVMIGTGEGSVSAGGKTVHATWSKAGQADPIRLIDDNGVTIRLAPGNTWIELIPNGTGSVELVP</sequence>
<protein>
    <submittedName>
        <fullName evidence="3">DUF3048 domain-containing protein</fullName>
    </submittedName>
</protein>
<feature type="domain" description="DUF3048" evidence="1">
    <location>
        <begin position="47"/>
        <end position="169"/>
    </location>
</feature>
<feature type="domain" description="DUF3048" evidence="2">
    <location>
        <begin position="205"/>
        <end position="313"/>
    </location>
</feature>
<organism evidence="3 4">
    <name type="scientific">Cryobacterium glucosi</name>
    <dbReference type="NCBI Taxonomy" id="1259175"/>
    <lineage>
        <taxon>Bacteria</taxon>
        <taxon>Bacillati</taxon>
        <taxon>Actinomycetota</taxon>
        <taxon>Actinomycetes</taxon>
        <taxon>Micrococcales</taxon>
        <taxon>Microbacteriaceae</taxon>
        <taxon>Cryobacterium</taxon>
    </lineage>
</organism>
<evidence type="ECO:0000259" key="1">
    <source>
        <dbReference type="Pfam" id="PF11258"/>
    </source>
</evidence>
<dbReference type="InterPro" id="IPR021416">
    <property type="entry name" value="DUF3048_N"/>
</dbReference>
<proteinExistence type="predicted"/>
<reference evidence="3 4" key="1">
    <citation type="submission" date="2019-03" db="EMBL/GenBank/DDBJ databases">
        <title>Genomics of glacier-inhabiting Cryobacterium strains.</title>
        <authorList>
            <person name="Liu Q."/>
            <person name="Xin Y.-H."/>
        </authorList>
    </citation>
    <scope>NUCLEOTIDE SEQUENCE [LARGE SCALE GENOMIC DNA]</scope>
    <source>
        <strain evidence="3 4">MDB1-5</strain>
    </source>
</reference>
<dbReference type="Pfam" id="PF17479">
    <property type="entry name" value="DUF3048_C"/>
    <property type="match status" value="1"/>
</dbReference>
<dbReference type="SUPFAM" id="SSF159774">
    <property type="entry name" value="YerB-like"/>
    <property type="match status" value="1"/>
</dbReference>
<dbReference type="EMBL" id="SOFS01000019">
    <property type="protein sequence ID" value="TFC20393.1"/>
    <property type="molecule type" value="Genomic_DNA"/>
</dbReference>
<dbReference type="Pfam" id="PF11258">
    <property type="entry name" value="DUF3048"/>
    <property type="match status" value="1"/>
</dbReference>
<evidence type="ECO:0000259" key="2">
    <source>
        <dbReference type="Pfam" id="PF17479"/>
    </source>
</evidence>